<sequence length="304" mass="33487">MVYVCFDIGGTLIKHAVYSEAGEQLTSDAFQTPLDTKENFYKSLIEQIQTYETSYNIKGIGISMPGFIDVETGKALTAGALYELYDEFILEEIQKGLDRIYPMAMENDANCAALAEQMSGHAQGVKDFLLITIGTGIGGAIVLNGELHRGNTYRAGEFGQMHINVATDPYRTSHEYAATSSLVLAYKAYKQLAEDAYVDARNIITEMAEDEGVKAVFDRWIAHLAAVIFNTSTFFNPQRILLGGGISANPILIPAIEAELAKDPNWEHMRCELVVCKYFNEAGLRGALGLIQQALANLENREGY</sequence>
<evidence type="ECO:0000256" key="1">
    <source>
        <dbReference type="ARBA" id="ARBA00006479"/>
    </source>
</evidence>
<dbReference type="EMBL" id="WJQT01000005">
    <property type="protein sequence ID" value="MRJ46966.1"/>
    <property type="molecule type" value="Genomic_DNA"/>
</dbReference>
<accession>A0A844C7B9</accession>
<dbReference type="SUPFAM" id="SSF53067">
    <property type="entry name" value="Actin-like ATPase domain"/>
    <property type="match status" value="1"/>
</dbReference>
<dbReference type="Pfam" id="PF00480">
    <property type="entry name" value="ROK"/>
    <property type="match status" value="1"/>
</dbReference>
<reference evidence="2 3" key="1">
    <citation type="submission" date="2019-11" db="EMBL/GenBank/DDBJ databases">
        <title>Characterisation of Fundicoccus ignavus gen. nov. sp. nov., a novel genus of the family Aerococcaceae from bulk tank milk.</title>
        <authorList>
            <person name="Siebert A."/>
            <person name="Huptas C."/>
            <person name="Wenning M."/>
            <person name="Scherer S."/>
            <person name="Doll E.V."/>
        </authorList>
    </citation>
    <scope>NUCLEOTIDE SEQUENCE [LARGE SCALE GENOMIC DNA]</scope>
    <source>
        <strain evidence="2 3">DSM 109652</strain>
    </source>
</reference>
<name>A0A844C7B9_9LACT</name>
<dbReference type="PANTHER" id="PTHR18964:SF149">
    <property type="entry name" value="BIFUNCTIONAL UDP-N-ACETYLGLUCOSAMINE 2-EPIMERASE_N-ACETYLMANNOSAMINE KINASE"/>
    <property type="match status" value="1"/>
</dbReference>
<dbReference type="Gene3D" id="3.30.420.40">
    <property type="match status" value="2"/>
</dbReference>
<organism evidence="2 3">
    <name type="scientific">Fundicoccus ignavus</name>
    <dbReference type="NCBI Taxonomy" id="2664442"/>
    <lineage>
        <taxon>Bacteria</taxon>
        <taxon>Bacillati</taxon>
        <taxon>Bacillota</taxon>
        <taxon>Bacilli</taxon>
        <taxon>Lactobacillales</taxon>
        <taxon>Aerococcaceae</taxon>
        <taxon>Fundicoccus</taxon>
    </lineage>
</organism>
<proteinExistence type="inferred from homology"/>
<evidence type="ECO:0000313" key="2">
    <source>
        <dbReference type="EMBL" id="MRJ46966.1"/>
    </source>
</evidence>
<comment type="similarity">
    <text evidence="1">Belongs to the ROK (NagC/XylR) family.</text>
</comment>
<dbReference type="PANTHER" id="PTHR18964">
    <property type="entry name" value="ROK (REPRESSOR, ORF, KINASE) FAMILY"/>
    <property type="match status" value="1"/>
</dbReference>
<gene>
    <name evidence="2" type="ORF">GF867_05235</name>
</gene>
<dbReference type="Proteomes" id="UP000440066">
    <property type="component" value="Unassembled WGS sequence"/>
</dbReference>
<dbReference type="AlphaFoldDB" id="A0A844C7B9"/>
<protein>
    <submittedName>
        <fullName evidence="2">ROK family protein</fullName>
    </submittedName>
</protein>
<dbReference type="CDD" id="cd24152">
    <property type="entry name" value="ASKHA_NBD_ROK-like"/>
    <property type="match status" value="1"/>
</dbReference>
<dbReference type="InterPro" id="IPR043129">
    <property type="entry name" value="ATPase_NBD"/>
</dbReference>
<dbReference type="RefSeq" id="WP_153832053.1">
    <property type="nucleotide sequence ID" value="NZ_WJQT01000005.1"/>
</dbReference>
<evidence type="ECO:0000313" key="3">
    <source>
        <dbReference type="Proteomes" id="UP000440066"/>
    </source>
</evidence>
<dbReference type="InterPro" id="IPR000600">
    <property type="entry name" value="ROK"/>
</dbReference>
<comment type="caution">
    <text evidence="2">The sequence shown here is derived from an EMBL/GenBank/DDBJ whole genome shotgun (WGS) entry which is preliminary data.</text>
</comment>